<name>Q12UH8_METBU</name>
<dbReference type="STRING" id="259564.Mbur_2021"/>
<dbReference type="GeneID" id="3996973"/>
<dbReference type="Proteomes" id="UP000001979">
    <property type="component" value="Chromosome"/>
</dbReference>
<dbReference type="InterPro" id="IPR007152">
    <property type="entry name" value="DUF354"/>
</dbReference>
<organism evidence="1 2">
    <name type="scientific">Methanococcoides burtonii (strain DSM 6242 / NBRC 107633 / OCM 468 / ACE-M)</name>
    <dbReference type="NCBI Taxonomy" id="259564"/>
    <lineage>
        <taxon>Archaea</taxon>
        <taxon>Methanobacteriati</taxon>
        <taxon>Methanobacteriota</taxon>
        <taxon>Stenosarchaea group</taxon>
        <taxon>Methanomicrobia</taxon>
        <taxon>Methanosarcinales</taxon>
        <taxon>Methanosarcinaceae</taxon>
        <taxon>Methanococcoides</taxon>
    </lineage>
</organism>
<proteinExistence type="predicted"/>
<accession>Q12UH8</accession>
<dbReference type="RefSeq" id="WP_011500038.1">
    <property type="nucleotide sequence ID" value="NC_007955.1"/>
</dbReference>
<dbReference type="SUPFAM" id="SSF53756">
    <property type="entry name" value="UDP-Glycosyltransferase/glycogen phosphorylase"/>
    <property type="match status" value="1"/>
</dbReference>
<evidence type="ECO:0000313" key="2">
    <source>
        <dbReference type="Proteomes" id="UP000001979"/>
    </source>
</evidence>
<dbReference type="AlphaFoldDB" id="Q12UH8"/>
<reference evidence="2" key="1">
    <citation type="journal article" date="2009" name="ISME J.">
        <title>The genome sequence of the psychrophilic archaeon, Methanococcoides burtonii: the role of genome evolution in cold adaptation.</title>
        <authorList>
            <person name="Allen M.A."/>
            <person name="Lauro F.M."/>
            <person name="Williams T.J."/>
            <person name="Burg D."/>
            <person name="Siddiqui K.S."/>
            <person name="De Francisci D."/>
            <person name="Chong K.W."/>
            <person name="Pilak O."/>
            <person name="Chew H.H."/>
            <person name="De Maere M.Z."/>
            <person name="Ting L."/>
            <person name="Katrib M."/>
            <person name="Ng C."/>
            <person name="Sowers K.R."/>
            <person name="Galperin M.Y."/>
            <person name="Anderson I.J."/>
            <person name="Ivanova N."/>
            <person name="Dalin E."/>
            <person name="Martinez M."/>
            <person name="Lapidus A."/>
            <person name="Hauser L."/>
            <person name="Land M."/>
            <person name="Thomas T."/>
            <person name="Cavicchioli R."/>
        </authorList>
    </citation>
    <scope>NUCLEOTIDE SEQUENCE [LARGE SCALE GENOMIC DNA]</scope>
    <source>
        <strain evidence="2">DSM 6242 / NBRC 107633 / OCM 468 / ACE-M</strain>
    </source>
</reference>
<keyword evidence="2" id="KW-1185">Reference proteome</keyword>
<protein>
    <recommendedName>
        <fullName evidence="3">DUF354 domain-containing protein</fullName>
    </recommendedName>
</protein>
<dbReference type="HOGENOM" id="CLU_064233_0_0_2"/>
<dbReference type="PIRSF" id="PIRSF005357">
    <property type="entry name" value="UCP005357"/>
    <property type="match status" value="1"/>
</dbReference>
<gene>
    <name evidence="1" type="ordered locus">Mbur_2021</name>
</gene>
<dbReference type="Pfam" id="PF04007">
    <property type="entry name" value="DUF354"/>
    <property type="match status" value="1"/>
</dbReference>
<dbReference type="EMBL" id="CP000300">
    <property type="protein sequence ID" value="ABE52898.1"/>
    <property type="molecule type" value="Genomic_DNA"/>
</dbReference>
<dbReference type="KEGG" id="mbu:Mbur_2021"/>
<dbReference type="PANTHER" id="PTHR39662:SF1">
    <property type="entry name" value="DUF354 DOMAIN-CONTAINING PROTEIN"/>
    <property type="match status" value="1"/>
</dbReference>
<dbReference type="PANTHER" id="PTHR39662">
    <property type="entry name" value="DUF354 DOMAIN-CONTAINING PROTEIN-RELATED"/>
    <property type="match status" value="1"/>
</dbReference>
<sequence length="347" mass="39814">MKVLIDIGHPAHVHFFKNIILGLEKNGHEVLVTSRDKDVAIDLLDAYNIPYIPVGKIGSGKFDLIKEWIKRDYDILKIAKKFNPDLLMGMLNPCVAHSAKLLGKKCFIFNDSEVVNSTALITYPFSDVIFTPSNFSKDAGKKQVRINGYKEHSYLHSNHFNPDPSIFDNLDIGINDKFILMRFVAWKAGHDVKQKGFDLETKIRYVKALEKYAKVFISSETELPPELEDYRIKIPSEDIHNFVYYADLLVGDSQTMTTEAALLGTPAVRCNSFVGENDMANFVELENKYGLIFNFNNYDEAMNKAIEIIQDPNIKDEWTKKRELMLNEKTDVCSFIVDYIEKYWSNV</sequence>
<evidence type="ECO:0000313" key="1">
    <source>
        <dbReference type="EMBL" id="ABE52898.1"/>
    </source>
</evidence>
<evidence type="ECO:0008006" key="3">
    <source>
        <dbReference type="Google" id="ProtNLM"/>
    </source>
</evidence>
<dbReference type="OrthoDB" id="185087at2157"/>